<dbReference type="InterPro" id="IPR000276">
    <property type="entry name" value="GPCR_Rhodpsn"/>
</dbReference>
<reference evidence="13" key="1">
    <citation type="journal article" date="2013" name="Genome Biol.">
        <title>Draft genome of the mountain pine beetle, Dendroctonus ponderosae Hopkins, a major forest pest.</title>
        <authorList>
            <person name="Keeling C.I."/>
            <person name="Yuen M.M."/>
            <person name="Liao N.Y."/>
            <person name="Docking T.R."/>
            <person name="Chan S.K."/>
            <person name="Taylor G.A."/>
            <person name="Palmquist D.L."/>
            <person name="Jackman S.D."/>
            <person name="Nguyen A."/>
            <person name="Li M."/>
            <person name="Henderson H."/>
            <person name="Janes J.K."/>
            <person name="Zhao Y."/>
            <person name="Pandoh P."/>
            <person name="Moore R."/>
            <person name="Sperling F.A."/>
            <person name="Huber D.P."/>
            <person name="Birol I."/>
            <person name="Jones S.J."/>
            <person name="Bohlmann J."/>
        </authorList>
    </citation>
    <scope>NUCLEOTIDE SEQUENCE</scope>
</reference>
<feature type="domain" description="G-protein coupled receptors family 1 profile" evidence="11">
    <location>
        <begin position="45"/>
        <end position="338"/>
    </location>
</feature>
<dbReference type="PROSITE" id="PS50262">
    <property type="entry name" value="G_PROTEIN_RECEP_F1_2"/>
    <property type="match status" value="1"/>
</dbReference>
<dbReference type="SUPFAM" id="SSF81321">
    <property type="entry name" value="Family A G protein-coupled receptor-like"/>
    <property type="match status" value="1"/>
</dbReference>
<evidence type="ECO:0000313" key="13">
    <source>
        <dbReference type="Proteomes" id="UP000019118"/>
    </source>
</evidence>
<keyword evidence="6 10" id="KW-0472">Membrane</keyword>
<comment type="similarity">
    <text evidence="2 9">Belongs to the G-protein coupled receptor 1 family.</text>
</comment>
<evidence type="ECO:0000256" key="4">
    <source>
        <dbReference type="ARBA" id="ARBA00022989"/>
    </source>
</evidence>
<dbReference type="KEGG" id="dpa:109536760"/>
<evidence type="ECO:0000256" key="6">
    <source>
        <dbReference type="ARBA" id="ARBA00023136"/>
    </source>
</evidence>
<dbReference type="CDD" id="cd00637">
    <property type="entry name" value="7tm_classA_rhodopsin-like"/>
    <property type="match status" value="1"/>
</dbReference>
<keyword evidence="7 9" id="KW-0675">Receptor</keyword>
<comment type="subcellular location">
    <subcellularLocation>
        <location evidence="1">Membrane</location>
        <topology evidence="1">Multi-pass membrane protein</topology>
    </subcellularLocation>
</comment>
<dbReference type="PRINTS" id="PR00237">
    <property type="entry name" value="GPCRRHODOPSN"/>
</dbReference>
<organism evidence="12 13">
    <name type="scientific">Dendroctonus ponderosae</name>
    <name type="common">Mountain pine beetle</name>
    <dbReference type="NCBI Taxonomy" id="77166"/>
    <lineage>
        <taxon>Eukaryota</taxon>
        <taxon>Metazoa</taxon>
        <taxon>Ecdysozoa</taxon>
        <taxon>Arthropoda</taxon>
        <taxon>Hexapoda</taxon>
        <taxon>Insecta</taxon>
        <taxon>Pterygota</taxon>
        <taxon>Neoptera</taxon>
        <taxon>Endopterygota</taxon>
        <taxon>Coleoptera</taxon>
        <taxon>Polyphaga</taxon>
        <taxon>Cucujiformia</taxon>
        <taxon>Curculionidae</taxon>
        <taxon>Scolytinae</taxon>
        <taxon>Dendroctonus</taxon>
    </lineage>
</organism>
<dbReference type="Proteomes" id="UP000019118">
    <property type="component" value="Unassembled WGS sequence"/>
</dbReference>
<evidence type="ECO:0000256" key="8">
    <source>
        <dbReference type="ARBA" id="ARBA00023224"/>
    </source>
</evidence>
<keyword evidence="8 9" id="KW-0807">Transducer</keyword>
<feature type="transmembrane region" description="Helical" evidence="10">
    <location>
        <begin position="66"/>
        <end position="85"/>
    </location>
</feature>
<dbReference type="PROSITE" id="PS00237">
    <property type="entry name" value="G_PROTEIN_RECEP_F1_1"/>
    <property type="match status" value="1"/>
</dbReference>
<dbReference type="Pfam" id="PF00001">
    <property type="entry name" value="7tm_1"/>
    <property type="match status" value="1"/>
</dbReference>
<proteinExistence type="inferred from homology"/>
<dbReference type="EnsemblMetazoa" id="XM_019903117.1">
    <property type="protein sequence ID" value="XP_019758676.1"/>
    <property type="gene ID" value="LOC109536760"/>
</dbReference>
<dbReference type="PANTHER" id="PTHR24238:SF58">
    <property type="entry name" value="FI22604P1"/>
    <property type="match status" value="1"/>
</dbReference>
<dbReference type="GeneID" id="109536760"/>
<name>A0AAR5PDA5_DENPD</name>
<dbReference type="AlphaFoldDB" id="A0AAR5PDA5"/>
<evidence type="ECO:0000256" key="9">
    <source>
        <dbReference type="RuleBase" id="RU000688"/>
    </source>
</evidence>
<dbReference type="GO" id="GO:0008188">
    <property type="term" value="F:neuropeptide receptor activity"/>
    <property type="evidence" value="ECO:0007669"/>
    <property type="project" value="TreeGrafter"/>
</dbReference>
<evidence type="ECO:0000256" key="1">
    <source>
        <dbReference type="ARBA" id="ARBA00004141"/>
    </source>
</evidence>
<dbReference type="InterPro" id="IPR017452">
    <property type="entry name" value="GPCR_Rhodpsn_7TM"/>
</dbReference>
<sequence>MGAGKSRIDDAVRQTAPEDFFVIIHIERQLYYWIILFISIIAIIGNLLVIRSVLIRKYKHLQKTCMISLAISDMLTVVTFCINYLDLLGKRLNLVWSSGEFLCWYTPVGQVLFNLASSLALLVIALDRYHNVIYALDKKWDPKLWICILGALVLWGLCFAVSYPMINFYFYVPLRLPSGEDVNMCTGTSTSRNGIAYYYVIIDVLIFGPLVSMFFWFYYKIAILIWRHRKPLSLRTDTKIEEFENTSYTKGSSETSGGSNVKSQIIKKKRNVQMERKIRTFKIVIVLIVAFILCRMPYWVFWLLKLLTSIRSGDAVWRTIFIMTSLNLLNCALNPFLYTYLNQTIYVCRKINDFFWSTCCCCFSNAEFDDYERGTPIYEGVLGQVATTDQWKTPRNRPEVNPGYEKFPQVPHFPKYTSVNRY</sequence>
<keyword evidence="3 9" id="KW-0812">Transmembrane</keyword>
<dbReference type="RefSeq" id="XP_019758676.1">
    <property type="nucleotide sequence ID" value="XM_019903117.2"/>
</dbReference>
<feature type="transmembrane region" description="Helical" evidence="10">
    <location>
        <begin position="196"/>
        <end position="219"/>
    </location>
</feature>
<evidence type="ECO:0000259" key="11">
    <source>
        <dbReference type="PROSITE" id="PS50262"/>
    </source>
</evidence>
<feature type="transmembrane region" description="Helical" evidence="10">
    <location>
        <begin position="105"/>
        <end position="124"/>
    </location>
</feature>
<keyword evidence="13" id="KW-1185">Reference proteome</keyword>
<evidence type="ECO:0000313" key="12">
    <source>
        <dbReference type="EnsemblMetazoa" id="XP_019758676.1"/>
    </source>
</evidence>
<feature type="transmembrane region" description="Helical" evidence="10">
    <location>
        <begin position="316"/>
        <end position="341"/>
    </location>
</feature>
<evidence type="ECO:0000256" key="7">
    <source>
        <dbReference type="ARBA" id="ARBA00023170"/>
    </source>
</evidence>
<evidence type="ECO:0000256" key="2">
    <source>
        <dbReference type="ARBA" id="ARBA00010663"/>
    </source>
</evidence>
<feature type="transmembrane region" description="Helical" evidence="10">
    <location>
        <begin position="144"/>
        <end position="166"/>
    </location>
</feature>
<evidence type="ECO:0000256" key="5">
    <source>
        <dbReference type="ARBA" id="ARBA00023040"/>
    </source>
</evidence>
<keyword evidence="4 10" id="KW-1133">Transmembrane helix</keyword>
<accession>A0AAR5PDA5</accession>
<keyword evidence="5 9" id="KW-0297">G-protein coupled receptor</keyword>
<reference evidence="12" key="2">
    <citation type="submission" date="2024-08" db="UniProtKB">
        <authorList>
            <consortium name="EnsemblMetazoa"/>
        </authorList>
    </citation>
    <scope>IDENTIFICATION</scope>
</reference>
<evidence type="ECO:0000256" key="10">
    <source>
        <dbReference type="SAM" id="Phobius"/>
    </source>
</evidence>
<protein>
    <recommendedName>
        <fullName evidence="11">G-protein coupled receptors family 1 profile domain-containing protein</fullName>
    </recommendedName>
</protein>
<evidence type="ECO:0000256" key="3">
    <source>
        <dbReference type="ARBA" id="ARBA00022692"/>
    </source>
</evidence>
<dbReference type="GO" id="GO:0005886">
    <property type="term" value="C:plasma membrane"/>
    <property type="evidence" value="ECO:0007669"/>
    <property type="project" value="TreeGrafter"/>
</dbReference>
<feature type="transmembrane region" description="Helical" evidence="10">
    <location>
        <begin position="30"/>
        <end position="54"/>
    </location>
</feature>
<dbReference type="Gene3D" id="1.20.1070.10">
    <property type="entry name" value="Rhodopsin 7-helix transmembrane proteins"/>
    <property type="match status" value="1"/>
</dbReference>
<feature type="transmembrane region" description="Helical" evidence="10">
    <location>
        <begin position="283"/>
        <end position="304"/>
    </location>
</feature>
<dbReference type="PANTHER" id="PTHR24238">
    <property type="entry name" value="G-PROTEIN COUPLED RECEPTOR"/>
    <property type="match status" value="1"/>
</dbReference>